<feature type="chain" id="PRO_5005134335" description="Endoglucanase" evidence="10">
    <location>
        <begin position="25"/>
        <end position="466"/>
    </location>
</feature>
<evidence type="ECO:0000256" key="6">
    <source>
        <dbReference type="ARBA" id="ARBA00023295"/>
    </source>
</evidence>
<dbReference type="GO" id="GO:0008810">
    <property type="term" value="F:cellulase activity"/>
    <property type="evidence" value="ECO:0007669"/>
    <property type="project" value="UniProtKB-EC"/>
</dbReference>
<dbReference type="InterPro" id="IPR018221">
    <property type="entry name" value="Glyco_hydro_9_His_AS"/>
</dbReference>
<feature type="active site" evidence="9">
    <location>
        <position position="437"/>
    </location>
</feature>
<protein>
    <recommendedName>
        <fullName evidence="10">Endoglucanase</fullName>
        <ecNumber evidence="10">3.2.1.4</ecNumber>
    </recommendedName>
</protein>
<feature type="region of interest" description="Disordered" evidence="11">
    <location>
        <begin position="386"/>
        <end position="413"/>
    </location>
</feature>
<dbReference type="AlphaFoldDB" id="H3JZW7"/>
<dbReference type="SUPFAM" id="SSF48208">
    <property type="entry name" value="Six-hairpin glycosidases"/>
    <property type="match status" value="1"/>
</dbReference>
<feature type="domain" description="Glycoside hydrolase family 9" evidence="12">
    <location>
        <begin position="39"/>
        <end position="459"/>
    </location>
</feature>
<organism evidence="13">
    <name type="scientific">Neomysis intermedia</name>
    <dbReference type="NCBI Taxonomy" id="1075064"/>
    <lineage>
        <taxon>Eukaryota</taxon>
        <taxon>Metazoa</taxon>
        <taxon>Ecdysozoa</taxon>
        <taxon>Arthropoda</taxon>
        <taxon>Crustacea</taxon>
        <taxon>Multicrustacea</taxon>
        <taxon>Malacostraca</taxon>
        <taxon>Eumalacostraca</taxon>
        <taxon>Peracarida</taxon>
        <taxon>Mysidacea</taxon>
        <taxon>Mysida</taxon>
        <taxon>Mysidae</taxon>
        <taxon>Mysinae</taxon>
        <taxon>Mysini</taxon>
        <taxon>Neomysis</taxon>
    </lineage>
</organism>
<feature type="signal peptide" evidence="10">
    <location>
        <begin position="1"/>
        <end position="24"/>
    </location>
</feature>
<dbReference type="FunFam" id="1.50.10.10:FF:000020">
    <property type="entry name" value="Endoglucanase"/>
    <property type="match status" value="1"/>
</dbReference>
<dbReference type="PROSITE" id="PS00592">
    <property type="entry name" value="GH9_2"/>
    <property type="match status" value="1"/>
</dbReference>
<dbReference type="InterPro" id="IPR033126">
    <property type="entry name" value="Glyco_hydro_9_Asp/Glu_AS"/>
</dbReference>
<evidence type="ECO:0000256" key="10">
    <source>
        <dbReference type="RuleBase" id="RU361166"/>
    </source>
</evidence>
<comment type="similarity">
    <text evidence="2 8 10">Belongs to the glycosyl hydrolase 9 (cellulase E) family.</text>
</comment>
<name>H3JZW7_9CRUS</name>
<dbReference type="EC" id="3.2.1.4" evidence="10"/>
<comment type="catalytic activity">
    <reaction evidence="1 10">
        <text>Endohydrolysis of (1-&gt;4)-beta-D-glucosidic linkages in cellulose, lichenin and cereal beta-D-glucans.</text>
        <dbReference type="EC" id="3.2.1.4"/>
    </reaction>
</comment>
<keyword evidence="10" id="KW-0732">Signal</keyword>
<evidence type="ECO:0000313" key="13">
    <source>
        <dbReference type="EMBL" id="BAL60587.1"/>
    </source>
</evidence>
<dbReference type="PROSITE" id="PS00698">
    <property type="entry name" value="GH9_3"/>
    <property type="match status" value="1"/>
</dbReference>
<sequence length="466" mass="50405">MLTMKWVFAALCALILSLSGPVAAQDGGCPPTGTTPYDYKQALCMSFLFYGAQRSGKLPSSNRIPWRGDSALNDGSDVGKDLTGGYYDAGDHVKFGFPMAGTVTVLGWGVVEYRDAYTDSGQLEYGLDALKWGTDYFLKAHTASSELYGQVGNGGADHSFWGRPEDMTMSRPSAKIDNNAPGSDLAGETAAALAAASIAFKDTDSSYSSKLLSAAKELFEFANNRRATYDSSITDAGNYYKSWSGFNDELVWGAAWLAKAGESSYLSKAEQLFDEFNLGAYADQFGWDDKRPGVLALLTDLTGSNKYKDLLTKWTNDMMNKPQSPGGMVYIDQWGTLRHAANVAFVMTRAAHLGINSAANKAFALRQLHYILGDNPQQRSFVVGFGNNPPQRPHHRSSSCPDPPASCDNAMNNSGPNPHTLFGAFVGGPANNDNYTDDRNDYVHNEVACDYNAGYTSLLAAVLSDM</sequence>
<evidence type="ECO:0000256" key="11">
    <source>
        <dbReference type="SAM" id="MobiDB-lite"/>
    </source>
</evidence>
<proteinExistence type="evidence at transcript level"/>
<keyword evidence="5 8" id="KW-0119">Carbohydrate metabolism</keyword>
<dbReference type="PANTHER" id="PTHR22298">
    <property type="entry name" value="ENDO-1,4-BETA-GLUCANASE"/>
    <property type="match status" value="1"/>
</dbReference>
<evidence type="ECO:0000256" key="9">
    <source>
        <dbReference type="PROSITE-ProRule" id="PRU10060"/>
    </source>
</evidence>
<evidence type="ECO:0000256" key="4">
    <source>
        <dbReference type="ARBA" id="ARBA00023001"/>
    </source>
</evidence>
<evidence type="ECO:0000259" key="12">
    <source>
        <dbReference type="Pfam" id="PF00759"/>
    </source>
</evidence>
<evidence type="ECO:0000256" key="1">
    <source>
        <dbReference type="ARBA" id="ARBA00000966"/>
    </source>
</evidence>
<reference evidence="13" key="1">
    <citation type="submission" date="2011-08" db="EMBL/GenBank/DDBJ databases">
        <title>Purification of krill cellulase.</title>
        <authorList>
            <person name="Sato S."/>
            <person name="Yuasa K."/>
            <person name="Tsuji A."/>
        </authorList>
    </citation>
    <scope>NUCLEOTIDE SEQUENCE</scope>
</reference>
<evidence type="ECO:0000256" key="3">
    <source>
        <dbReference type="ARBA" id="ARBA00022801"/>
    </source>
</evidence>
<dbReference type="EMBL" id="AB663241">
    <property type="protein sequence ID" value="BAL60587.1"/>
    <property type="molecule type" value="mRNA"/>
</dbReference>
<evidence type="ECO:0000256" key="5">
    <source>
        <dbReference type="ARBA" id="ARBA00023277"/>
    </source>
</evidence>
<keyword evidence="3 8" id="KW-0378">Hydrolase</keyword>
<evidence type="ECO:0000256" key="8">
    <source>
        <dbReference type="PROSITE-ProRule" id="PRU10059"/>
    </source>
</evidence>
<dbReference type="InterPro" id="IPR008928">
    <property type="entry name" value="6-hairpin_glycosidase_sf"/>
</dbReference>
<feature type="active site" evidence="8">
    <location>
        <position position="394"/>
    </location>
</feature>
<keyword evidence="4 10" id="KW-0136">Cellulose degradation</keyword>
<dbReference type="InterPro" id="IPR001701">
    <property type="entry name" value="Glyco_hydro_9"/>
</dbReference>
<evidence type="ECO:0000256" key="2">
    <source>
        <dbReference type="ARBA" id="ARBA00007072"/>
    </source>
</evidence>
<keyword evidence="7 8" id="KW-0624">Polysaccharide degradation</keyword>
<gene>
    <name evidence="13" type="primary">celnei</name>
</gene>
<feature type="active site" evidence="9">
    <location>
        <position position="446"/>
    </location>
</feature>
<dbReference type="Gene3D" id="1.50.10.10">
    <property type="match status" value="1"/>
</dbReference>
<dbReference type="Pfam" id="PF00759">
    <property type="entry name" value="Glyco_hydro_9"/>
    <property type="match status" value="1"/>
</dbReference>
<keyword evidence="6 8" id="KW-0326">Glycosidase</keyword>
<accession>H3JZW7</accession>
<dbReference type="GO" id="GO:0030245">
    <property type="term" value="P:cellulose catabolic process"/>
    <property type="evidence" value="ECO:0007669"/>
    <property type="project" value="UniProtKB-KW"/>
</dbReference>
<dbReference type="InterPro" id="IPR012341">
    <property type="entry name" value="6hp_glycosidase-like_sf"/>
</dbReference>
<evidence type="ECO:0000256" key="7">
    <source>
        <dbReference type="ARBA" id="ARBA00023326"/>
    </source>
</evidence>